<feature type="domain" description="Glycosyl hydrolases family 2 sugar binding" evidence="6">
    <location>
        <begin position="122"/>
        <end position="189"/>
    </location>
</feature>
<dbReference type="SUPFAM" id="SSF51445">
    <property type="entry name" value="(Trans)glycosidases"/>
    <property type="match status" value="1"/>
</dbReference>
<proteinExistence type="inferred from homology"/>
<dbReference type="InterPro" id="IPR006104">
    <property type="entry name" value="Glyco_hydro_2_N"/>
</dbReference>
<gene>
    <name evidence="7" type="ORF">EV356DRAFT_533769</name>
</gene>
<reference evidence="7" key="1">
    <citation type="journal article" date="2020" name="Stud. Mycol.">
        <title>101 Dothideomycetes genomes: a test case for predicting lifestyles and emergence of pathogens.</title>
        <authorList>
            <person name="Haridas S."/>
            <person name="Albert R."/>
            <person name="Binder M."/>
            <person name="Bloem J."/>
            <person name="Labutti K."/>
            <person name="Salamov A."/>
            <person name="Andreopoulos B."/>
            <person name="Baker S."/>
            <person name="Barry K."/>
            <person name="Bills G."/>
            <person name="Bluhm B."/>
            <person name="Cannon C."/>
            <person name="Castanera R."/>
            <person name="Culley D."/>
            <person name="Daum C."/>
            <person name="Ezra D."/>
            <person name="Gonzalez J."/>
            <person name="Henrissat B."/>
            <person name="Kuo A."/>
            <person name="Liang C."/>
            <person name="Lipzen A."/>
            <person name="Lutzoni F."/>
            <person name="Magnuson J."/>
            <person name="Mondo S."/>
            <person name="Nolan M."/>
            <person name="Ohm R."/>
            <person name="Pangilinan J."/>
            <person name="Park H.-J."/>
            <person name="Ramirez L."/>
            <person name="Alfaro M."/>
            <person name="Sun H."/>
            <person name="Tritt A."/>
            <person name="Yoshinaga Y."/>
            <person name="Zwiers L.-H."/>
            <person name="Turgeon B."/>
            <person name="Goodwin S."/>
            <person name="Spatafora J."/>
            <person name="Crous P."/>
            <person name="Grigoriev I."/>
        </authorList>
    </citation>
    <scope>NUCLEOTIDE SEQUENCE</scope>
    <source>
        <strain evidence="7">Tuck. ex Michener</strain>
    </source>
</reference>
<protein>
    <submittedName>
        <fullName evidence="7">Glycoside hydrolase family 2 protein</fullName>
    </submittedName>
</protein>
<keyword evidence="3" id="KW-0326">Glycosidase</keyword>
<evidence type="ECO:0000313" key="7">
    <source>
        <dbReference type="EMBL" id="KAF2233338.1"/>
    </source>
</evidence>
<sequence length="704" mass="79161">MSNSVQTYPRPDFERTSLLWTSLNGPWDFLFDDQDAGLSEQWQYNGLPKQVIVAENDGKEESVDTKATQITQQIAALPEKLLQKNVFTSGKDGKVHKKQRINVPFVFQTPASGIHDLGAHEVVWYERSISDVRTEAQKQQGHRILLRFGAVDYDASVWVDGQYVGGHRGGHVPFDIDITDAMSTRSTLVSSSATARLTIRVRDSTYDLTQPRGKQYWGAKPESIFYTPSTGIWQSVWLESVPAARIADSSHGTILRSEDIESGEIHAKIAVQGRKVAQKYSVEIEAKFHGVTIGKSLKTELPRAAEYVEMKFNMRLSEQQTRELPQEVLKDIPLDDNRCWLNRVALWSPEHPSLYDLKLRLYDSADRVVDEVATTTGMRSLSWTNGDRTFTLNGRPIFQALVLDQGYWPETGMTPPSASSLKADVELGKKMGFNGCRKHQKVEDPVFLYWADKLGYLVWGEMANGYEFSDEYVERFNQEWVESMKRDINHPCVVAWTPINESWGYPSLKDNIEQRNHIRSLYFITKTLDATRAINDNCGWEHVQSDLTTFHEYGDANVMANACASMEGVLGKKANRDVFVLPITGACRNDTGTKDTEGAPVLCTECGGINIAPAKGDASGKEDDWGYITATDPQDLLKLIENLLMSIARSGLVSGFVYTQLADIEQEVNGLYTPDRKEKLDAAKVRAIIEEAEKVYFSHQSRGK</sequence>
<evidence type="ECO:0000313" key="8">
    <source>
        <dbReference type="Proteomes" id="UP000800092"/>
    </source>
</evidence>
<dbReference type="OrthoDB" id="20872at2759"/>
<keyword evidence="2 7" id="KW-0378">Hydrolase</keyword>
<dbReference type="EMBL" id="ML991807">
    <property type="protein sequence ID" value="KAF2233338.1"/>
    <property type="molecule type" value="Genomic_DNA"/>
</dbReference>
<accession>A0A6A6H687</accession>
<dbReference type="InterPro" id="IPR008979">
    <property type="entry name" value="Galactose-bd-like_sf"/>
</dbReference>
<dbReference type="Gene3D" id="2.60.120.260">
    <property type="entry name" value="Galactose-binding domain-like"/>
    <property type="match status" value="1"/>
</dbReference>
<dbReference type="PANTHER" id="PTHR42732">
    <property type="entry name" value="BETA-GALACTOSIDASE"/>
    <property type="match status" value="1"/>
</dbReference>
<feature type="domain" description="Glycoside hydrolase family 2 catalytic" evidence="5">
    <location>
        <begin position="390"/>
        <end position="535"/>
    </location>
</feature>
<evidence type="ECO:0000259" key="4">
    <source>
        <dbReference type="Pfam" id="PF00703"/>
    </source>
</evidence>
<evidence type="ECO:0000259" key="5">
    <source>
        <dbReference type="Pfam" id="PF02836"/>
    </source>
</evidence>
<dbReference type="InterPro" id="IPR051913">
    <property type="entry name" value="GH2_Domain-Containing"/>
</dbReference>
<dbReference type="GO" id="GO:0005975">
    <property type="term" value="P:carbohydrate metabolic process"/>
    <property type="evidence" value="ECO:0007669"/>
    <property type="project" value="InterPro"/>
</dbReference>
<dbReference type="InterPro" id="IPR006102">
    <property type="entry name" value="Ig-like_GH2"/>
</dbReference>
<dbReference type="Pfam" id="PF00703">
    <property type="entry name" value="Glyco_hydro_2"/>
    <property type="match status" value="1"/>
</dbReference>
<dbReference type="InterPro" id="IPR036156">
    <property type="entry name" value="Beta-gal/glucu_dom_sf"/>
</dbReference>
<dbReference type="PANTHER" id="PTHR42732:SF4">
    <property type="entry name" value="BETA-MANNOSIDASE"/>
    <property type="match status" value="1"/>
</dbReference>
<keyword evidence="8" id="KW-1185">Reference proteome</keyword>
<dbReference type="Pfam" id="PF02837">
    <property type="entry name" value="Glyco_hydro_2_N"/>
    <property type="match status" value="1"/>
</dbReference>
<evidence type="ECO:0000256" key="3">
    <source>
        <dbReference type="ARBA" id="ARBA00023295"/>
    </source>
</evidence>
<organism evidence="7 8">
    <name type="scientific">Viridothelium virens</name>
    <name type="common">Speckled blister lichen</name>
    <name type="synonym">Trypethelium virens</name>
    <dbReference type="NCBI Taxonomy" id="1048519"/>
    <lineage>
        <taxon>Eukaryota</taxon>
        <taxon>Fungi</taxon>
        <taxon>Dikarya</taxon>
        <taxon>Ascomycota</taxon>
        <taxon>Pezizomycotina</taxon>
        <taxon>Dothideomycetes</taxon>
        <taxon>Dothideomycetes incertae sedis</taxon>
        <taxon>Trypetheliales</taxon>
        <taxon>Trypetheliaceae</taxon>
        <taxon>Viridothelium</taxon>
    </lineage>
</organism>
<dbReference type="AlphaFoldDB" id="A0A6A6H687"/>
<dbReference type="Gene3D" id="2.60.40.10">
    <property type="entry name" value="Immunoglobulins"/>
    <property type="match status" value="1"/>
</dbReference>
<evidence type="ECO:0000259" key="6">
    <source>
        <dbReference type="Pfam" id="PF02837"/>
    </source>
</evidence>
<dbReference type="InterPro" id="IPR017853">
    <property type="entry name" value="GH"/>
</dbReference>
<dbReference type="InterPro" id="IPR006103">
    <property type="entry name" value="Glyco_hydro_2_cat"/>
</dbReference>
<dbReference type="InterPro" id="IPR013783">
    <property type="entry name" value="Ig-like_fold"/>
</dbReference>
<dbReference type="GO" id="GO:0004553">
    <property type="term" value="F:hydrolase activity, hydrolyzing O-glycosyl compounds"/>
    <property type="evidence" value="ECO:0007669"/>
    <property type="project" value="InterPro"/>
</dbReference>
<name>A0A6A6H687_VIRVR</name>
<dbReference type="Gene3D" id="3.20.20.80">
    <property type="entry name" value="Glycosidases"/>
    <property type="match status" value="1"/>
</dbReference>
<comment type="similarity">
    <text evidence="1">Belongs to the glycosyl hydrolase 2 family.</text>
</comment>
<dbReference type="Pfam" id="PF02836">
    <property type="entry name" value="Glyco_hydro_2_C"/>
    <property type="match status" value="1"/>
</dbReference>
<dbReference type="SUPFAM" id="SSF49303">
    <property type="entry name" value="beta-Galactosidase/glucuronidase domain"/>
    <property type="match status" value="1"/>
</dbReference>
<evidence type="ECO:0000256" key="1">
    <source>
        <dbReference type="ARBA" id="ARBA00007401"/>
    </source>
</evidence>
<dbReference type="Proteomes" id="UP000800092">
    <property type="component" value="Unassembled WGS sequence"/>
</dbReference>
<dbReference type="SUPFAM" id="SSF49785">
    <property type="entry name" value="Galactose-binding domain-like"/>
    <property type="match status" value="1"/>
</dbReference>
<evidence type="ECO:0000256" key="2">
    <source>
        <dbReference type="ARBA" id="ARBA00022801"/>
    </source>
</evidence>
<feature type="domain" description="Glycoside hydrolase family 2 immunoglobulin-like beta-sandwich" evidence="4">
    <location>
        <begin position="317"/>
        <end position="379"/>
    </location>
</feature>